<sequence length="288" mass="31882">MLRKKNHSQNSKGLKVIYSGHLQKMFPGSSFWRVAEDIPQNLAWTLMFLSIAVPLVLWWAITSTGLISPLFLPSLGQVLGAFQRLLVSGDLQTDTAFSLFRVSVGFLLVTVVSVPLGLLMGAFASVRALLEPIIGIVRYMPAPAFIPLLILYFGVEETSKIMLIFIGNVFFNILMVMDAVKFVPKELLDTTYTLGANKRQILLQVILPFILPTVINACRVNMAGAWNLVIVSELVAATEGLGRRISVAQRFLKTDEIFASLIVIGLIGLVFDLLFQLLLRISCKWAVD</sequence>
<dbReference type="Gene3D" id="1.10.3720.10">
    <property type="entry name" value="MetI-like"/>
    <property type="match status" value="1"/>
</dbReference>
<evidence type="ECO:0000256" key="6">
    <source>
        <dbReference type="ARBA" id="ARBA00023136"/>
    </source>
</evidence>
<dbReference type="Pfam" id="PF00528">
    <property type="entry name" value="BPD_transp_1"/>
    <property type="match status" value="1"/>
</dbReference>
<dbReference type="CDD" id="cd06261">
    <property type="entry name" value="TM_PBP2"/>
    <property type="match status" value="1"/>
</dbReference>
<evidence type="ECO:0000256" key="3">
    <source>
        <dbReference type="ARBA" id="ARBA00022475"/>
    </source>
</evidence>
<dbReference type="PROSITE" id="PS50928">
    <property type="entry name" value="ABC_TM1"/>
    <property type="match status" value="1"/>
</dbReference>
<evidence type="ECO:0000259" key="8">
    <source>
        <dbReference type="PROSITE" id="PS50928"/>
    </source>
</evidence>
<name>A0A2N6M309_9CYAN</name>
<evidence type="ECO:0000256" key="4">
    <source>
        <dbReference type="ARBA" id="ARBA00022692"/>
    </source>
</evidence>
<dbReference type="PANTHER" id="PTHR30151:SF0">
    <property type="entry name" value="ABC TRANSPORTER PERMEASE PROTEIN MJ0413-RELATED"/>
    <property type="match status" value="1"/>
</dbReference>
<feature type="transmembrane region" description="Helical" evidence="7">
    <location>
        <begin position="161"/>
        <end position="180"/>
    </location>
</feature>
<feature type="transmembrane region" description="Helical" evidence="7">
    <location>
        <begin position="104"/>
        <end position="124"/>
    </location>
</feature>
<dbReference type="InterPro" id="IPR035906">
    <property type="entry name" value="MetI-like_sf"/>
</dbReference>
<keyword evidence="4 7" id="KW-0812">Transmembrane</keyword>
<feature type="transmembrane region" description="Helical" evidence="7">
    <location>
        <begin position="136"/>
        <end position="155"/>
    </location>
</feature>
<proteinExistence type="inferred from homology"/>
<evidence type="ECO:0000256" key="1">
    <source>
        <dbReference type="ARBA" id="ARBA00004651"/>
    </source>
</evidence>
<comment type="caution">
    <text evidence="9">The sequence shown here is derived from an EMBL/GenBank/DDBJ whole genome shotgun (WGS) entry which is preliminary data.</text>
</comment>
<keyword evidence="5 7" id="KW-1133">Transmembrane helix</keyword>
<feature type="domain" description="ABC transmembrane type-1" evidence="8">
    <location>
        <begin position="95"/>
        <end position="279"/>
    </location>
</feature>
<dbReference type="SUPFAM" id="SSF161098">
    <property type="entry name" value="MetI-like"/>
    <property type="match status" value="1"/>
</dbReference>
<gene>
    <name evidence="9" type="ORF">CEN41_17715</name>
</gene>
<comment type="similarity">
    <text evidence="7">Belongs to the binding-protein-dependent transport system permease family.</text>
</comment>
<evidence type="ECO:0000256" key="7">
    <source>
        <dbReference type="RuleBase" id="RU363032"/>
    </source>
</evidence>
<feature type="transmembrane region" description="Helical" evidence="7">
    <location>
        <begin position="42"/>
        <end position="61"/>
    </location>
</feature>
<dbReference type="PANTHER" id="PTHR30151">
    <property type="entry name" value="ALKANE SULFONATE ABC TRANSPORTER-RELATED, MEMBRANE SUBUNIT"/>
    <property type="match status" value="1"/>
</dbReference>
<evidence type="ECO:0000313" key="9">
    <source>
        <dbReference type="EMBL" id="PMB41163.1"/>
    </source>
</evidence>
<feature type="transmembrane region" description="Helical" evidence="7">
    <location>
        <begin position="257"/>
        <end position="279"/>
    </location>
</feature>
<dbReference type="GO" id="GO:0005886">
    <property type="term" value="C:plasma membrane"/>
    <property type="evidence" value="ECO:0007669"/>
    <property type="project" value="UniProtKB-SubCell"/>
</dbReference>
<reference evidence="9 10" key="1">
    <citation type="submission" date="2017-07" db="EMBL/GenBank/DDBJ databases">
        <title>Genomes of Fischerella (Mastigocladus) sp. strains.</title>
        <authorList>
            <person name="Miller S.R."/>
        </authorList>
    </citation>
    <scope>NUCLEOTIDE SEQUENCE [LARGE SCALE GENOMIC DNA]</scope>
    <source>
        <strain evidence="9 10">CCMEE 5330</strain>
    </source>
</reference>
<organism evidence="9 10">
    <name type="scientific">Fischerella thermalis CCMEE 5330</name>
    <dbReference type="NCBI Taxonomy" id="2019670"/>
    <lineage>
        <taxon>Bacteria</taxon>
        <taxon>Bacillati</taxon>
        <taxon>Cyanobacteriota</taxon>
        <taxon>Cyanophyceae</taxon>
        <taxon>Nostocales</taxon>
        <taxon>Hapalosiphonaceae</taxon>
        <taxon>Fischerella</taxon>
    </lineage>
</organism>
<evidence type="ECO:0000256" key="5">
    <source>
        <dbReference type="ARBA" id="ARBA00022989"/>
    </source>
</evidence>
<dbReference type="InterPro" id="IPR000515">
    <property type="entry name" value="MetI-like"/>
</dbReference>
<dbReference type="Proteomes" id="UP000234966">
    <property type="component" value="Unassembled WGS sequence"/>
</dbReference>
<feature type="transmembrane region" description="Helical" evidence="7">
    <location>
        <begin position="201"/>
        <end position="222"/>
    </location>
</feature>
<dbReference type="AlphaFoldDB" id="A0A2N6M309"/>
<keyword evidence="6 7" id="KW-0472">Membrane</keyword>
<dbReference type="GO" id="GO:0055085">
    <property type="term" value="P:transmembrane transport"/>
    <property type="evidence" value="ECO:0007669"/>
    <property type="project" value="InterPro"/>
</dbReference>
<comment type="subcellular location">
    <subcellularLocation>
        <location evidence="1 7">Cell membrane</location>
        <topology evidence="1 7">Multi-pass membrane protein</topology>
    </subcellularLocation>
</comment>
<evidence type="ECO:0000256" key="2">
    <source>
        <dbReference type="ARBA" id="ARBA00022448"/>
    </source>
</evidence>
<evidence type="ECO:0000313" key="10">
    <source>
        <dbReference type="Proteomes" id="UP000234966"/>
    </source>
</evidence>
<protein>
    <submittedName>
        <fullName evidence="9">ABC transporter permease</fullName>
    </submittedName>
</protein>
<accession>A0A2N6M309</accession>
<dbReference type="EMBL" id="NMQI01000437">
    <property type="protein sequence ID" value="PMB41163.1"/>
    <property type="molecule type" value="Genomic_DNA"/>
</dbReference>
<keyword evidence="2 7" id="KW-0813">Transport</keyword>
<keyword evidence="3" id="KW-1003">Cell membrane</keyword>